<keyword evidence="3" id="KW-0732">Signal</keyword>
<dbReference type="SUPFAM" id="SSF53850">
    <property type="entry name" value="Periplasmic binding protein-like II"/>
    <property type="match status" value="1"/>
</dbReference>
<evidence type="ECO:0008006" key="6">
    <source>
        <dbReference type="Google" id="ProtNLM"/>
    </source>
</evidence>
<feature type="non-terminal residue" evidence="4">
    <location>
        <position position="376"/>
    </location>
</feature>
<evidence type="ECO:0000313" key="5">
    <source>
        <dbReference type="Proteomes" id="UP000019140"/>
    </source>
</evidence>
<protein>
    <recommendedName>
        <fullName evidence="6">SsuA/THI5-like domain-containing protein</fullName>
    </recommendedName>
</protein>
<keyword evidence="5" id="KW-1185">Reference proteome</keyword>
<accession>W4LM03</accession>
<gene>
    <name evidence="4" type="ORF">ETSY2_41880</name>
</gene>
<reference evidence="4 5" key="1">
    <citation type="journal article" date="2014" name="Nature">
        <title>An environmental bacterial taxon with a large and distinct metabolic repertoire.</title>
        <authorList>
            <person name="Wilson M.C."/>
            <person name="Mori T."/>
            <person name="Ruckert C."/>
            <person name="Uria A.R."/>
            <person name="Helf M.J."/>
            <person name="Takada K."/>
            <person name="Gernert C."/>
            <person name="Steffens U.A."/>
            <person name="Heycke N."/>
            <person name="Schmitt S."/>
            <person name="Rinke C."/>
            <person name="Helfrich E.J."/>
            <person name="Brachmann A.O."/>
            <person name="Gurgui C."/>
            <person name="Wakimoto T."/>
            <person name="Kracht M."/>
            <person name="Crusemann M."/>
            <person name="Hentschel U."/>
            <person name="Abe I."/>
            <person name="Matsunaga S."/>
            <person name="Kalinowski J."/>
            <person name="Takeyama H."/>
            <person name="Piel J."/>
        </authorList>
    </citation>
    <scope>NUCLEOTIDE SEQUENCE [LARGE SCALE GENOMIC DNA]</scope>
    <source>
        <strain evidence="5">TSY2</strain>
    </source>
</reference>
<organism evidence="4 5">
    <name type="scientific">Candidatus Entotheonella gemina</name>
    <dbReference type="NCBI Taxonomy" id="1429439"/>
    <lineage>
        <taxon>Bacteria</taxon>
        <taxon>Pseudomonadati</taxon>
        <taxon>Nitrospinota/Tectimicrobiota group</taxon>
        <taxon>Candidatus Tectimicrobiota</taxon>
        <taxon>Candidatus Entotheonellia</taxon>
        <taxon>Candidatus Entotheonellales</taxon>
        <taxon>Candidatus Entotheonellaceae</taxon>
        <taxon>Candidatus Entotheonella</taxon>
    </lineage>
</organism>
<dbReference type="PANTHER" id="PTHR30024">
    <property type="entry name" value="ALIPHATIC SULFONATES-BINDING PROTEIN-RELATED"/>
    <property type="match status" value="1"/>
</dbReference>
<dbReference type="AlphaFoldDB" id="W4LM03"/>
<sequence length="376" mass="40695">MNKRVMGALAFVVVGIVAVVALRLARPYLQDAHQRQTSDAQSTLGRVTIAVDSWVGYVPLCSAEMKQRLRQAGWLLQCQDDHADYAKRMQRLRDGEIDFAVATVDAYLLNAAPLDFPGVMVAVIDESKGGDAIVARHDRVESLDDLKGQSGLNVALTPNSPSHHLARAAAAHFDVPELLPQGPGRIETDGSAAALKKLMSGKADVAVLWEPDVSRAVAQPDLVKLLGTEDTARLIVDILMVNRRFSQAQPEVVSLVLSSYFKVLKGFRDQPETLHRAMVTATGLPQSSVEAMLKGVAWTNLTENCRQWFGIAAPGETAADGLIGTIEATNRILSQHGEAVPLPDGDPYRLIRSQYLEDLYLQGLAGTVTDRQSTGA</sequence>
<dbReference type="PANTHER" id="PTHR30024:SF47">
    <property type="entry name" value="TAURINE-BINDING PERIPLASMIC PROTEIN"/>
    <property type="match status" value="1"/>
</dbReference>
<dbReference type="Proteomes" id="UP000019140">
    <property type="component" value="Unassembled WGS sequence"/>
</dbReference>
<dbReference type="EMBL" id="AZHX01001892">
    <property type="protein sequence ID" value="ETW98934.1"/>
    <property type="molecule type" value="Genomic_DNA"/>
</dbReference>
<dbReference type="GO" id="GO:0042597">
    <property type="term" value="C:periplasmic space"/>
    <property type="evidence" value="ECO:0007669"/>
    <property type="project" value="UniProtKB-SubCell"/>
</dbReference>
<evidence type="ECO:0000313" key="4">
    <source>
        <dbReference type="EMBL" id="ETW98934.1"/>
    </source>
</evidence>
<dbReference type="GO" id="GO:0042918">
    <property type="term" value="P:alkanesulfonate transmembrane transport"/>
    <property type="evidence" value="ECO:0007669"/>
    <property type="project" value="TreeGrafter"/>
</dbReference>
<name>W4LM03_9BACT</name>
<dbReference type="HOGENOM" id="CLU_028871_3_2_7"/>
<comment type="caution">
    <text evidence="4">The sequence shown here is derived from an EMBL/GenBank/DDBJ whole genome shotgun (WGS) entry which is preliminary data.</text>
</comment>
<evidence type="ECO:0000256" key="3">
    <source>
        <dbReference type="ARBA" id="ARBA00022729"/>
    </source>
</evidence>
<evidence type="ECO:0000256" key="1">
    <source>
        <dbReference type="ARBA" id="ARBA00004418"/>
    </source>
</evidence>
<evidence type="ECO:0000256" key="2">
    <source>
        <dbReference type="ARBA" id="ARBA00010742"/>
    </source>
</evidence>
<comment type="similarity">
    <text evidence="2">Belongs to the bacterial solute-binding protein SsuA/TauA family.</text>
</comment>
<comment type="subcellular location">
    <subcellularLocation>
        <location evidence="1">Periplasm</location>
    </subcellularLocation>
</comment>
<dbReference type="Pfam" id="PF12974">
    <property type="entry name" value="Phosphonate-bd"/>
    <property type="match status" value="1"/>
</dbReference>
<dbReference type="Gene3D" id="3.40.190.10">
    <property type="entry name" value="Periplasmic binding protein-like II"/>
    <property type="match status" value="1"/>
</dbReference>
<proteinExistence type="inferred from homology"/>